<dbReference type="PANTHER" id="PTHR37805:SF1">
    <property type="entry name" value="CYTOPLASMIC PROTEIN"/>
    <property type="match status" value="1"/>
</dbReference>
<gene>
    <name evidence="1" type="ORF">R54876_GBNLAHCA_00240</name>
</gene>
<dbReference type="Proteomes" id="UP001314241">
    <property type="component" value="Unassembled WGS sequence"/>
</dbReference>
<evidence type="ECO:0000313" key="2">
    <source>
        <dbReference type="Proteomes" id="UP001314241"/>
    </source>
</evidence>
<evidence type="ECO:0000313" key="1">
    <source>
        <dbReference type="EMBL" id="CAK8053683.1"/>
    </source>
</evidence>
<protein>
    <submittedName>
        <fullName evidence="1">DUF1456 family (YehS)</fullName>
    </submittedName>
</protein>
<dbReference type="InterPro" id="IPR009921">
    <property type="entry name" value="YehS-like"/>
</dbReference>
<name>A0ABM9N3G2_9LACO</name>
<reference evidence="1 2" key="1">
    <citation type="submission" date="2024-01" db="EMBL/GenBank/DDBJ databases">
        <authorList>
            <person name="Botero Cardona J."/>
        </authorList>
    </citation>
    <scope>NUCLEOTIDE SEQUENCE [LARGE SCALE GENOMIC DNA]</scope>
    <source>
        <strain evidence="1 2">LMG 33000</strain>
    </source>
</reference>
<dbReference type="EMBL" id="CAWVOH010000001">
    <property type="protein sequence ID" value="CAK8053683.1"/>
    <property type="molecule type" value="Genomic_DNA"/>
</dbReference>
<dbReference type="RefSeq" id="WP_349641240.1">
    <property type="nucleotide sequence ID" value="NZ_CAWVOH010000001.1"/>
</dbReference>
<comment type="caution">
    <text evidence="1">The sequence shown here is derived from an EMBL/GenBank/DDBJ whole genome shotgun (WGS) entry which is preliminary data.</text>
</comment>
<keyword evidence="2" id="KW-1185">Reference proteome</keyword>
<dbReference type="PANTHER" id="PTHR37805">
    <property type="entry name" value="CYTOPLASMIC PROTEIN-RELATED"/>
    <property type="match status" value="1"/>
</dbReference>
<accession>A0ABM9N3G2</accession>
<sequence>MNNNDILIRLRYALSLSDNQMLRIFELGDLKIGQKDLDLILTKQEDDQSYDDYLSTKALEAFLNGFVIFKRGHKRDKEGKILLMSFDIADQSEINNVAIKKIKIAMAYTSEEIQALMKKAGAPISKGELSAILRRPGHRNYRPAGDRYLRKLLQGMTMQYRS</sequence>
<proteinExistence type="predicted"/>
<organism evidence="1 2">
    <name type="scientific">Eupransor demetentiae</name>
    <dbReference type="NCBI Taxonomy" id="3109584"/>
    <lineage>
        <taxon>Bacteria</taxon>
        <taxon>Bacillati</taxon>
        <taxon>Bacillota</taxon>
        <taxon>Bacilli</taxon>
        <taxon>Lactobacillales</taxon>
        <taxon>Lactobacillaceae</taxon>
        <taxon>Eupransor</taxon>
    </lineage>
</organism>
<dbReference type="Pfam" id="PF07308">
    <property type="entry name" value="DUF1456"/>
    <property type="match status" value="2"/>
</dbReference>